<dbReference type="EMBL" id="JAVHJS010000002">
    <property type="protein sequence ID" value="KAK2866059.1"/>
    <property type="molecule type" value="Genomic_DNA"/>
</dbReference>
<feature type="region of interest" description="Disordered" evidence="1">
    <location>
        <begin position="1"/>
        <end position="74"/>
    </location>
</feature>
<dbReference type="AlphaFoldDB" id="A0AA88T8K8"/>
<organism evidence="2 3">
    <name type="scientific">Tachysurus vachellii</name>
    <name type="common">Darkbarbel catfish</name>
    <name type="synonym">Pelteobagrus vachellii</name>
    <dbReference type="NCBI Taxonomy" id="175792"/>
    <lineage>
        <taxon>Eukaryota</taxon>
        <taxon>Metazoa</taxon>
        <taxon>Chordata</taxon>
        <taxon>Craniata</taxon>
        <taxon>Vertebrata</taxon>
        <taxon>Euteleostomi</taxon>
        <taxon>Actinopterygii</taxon>
        <taxon>Neopterygii</taxon>
        <taxon>Teleostei</taxon>
        <taxon>Ostariophysi</taxon>
        <taxon>Siluriformes</taxon>
        <taxon>Bagridae</taxon>
        <taxon>Tachysurus</taxon>
    </lineage>
</organism>
<comment type="caution">
    <text evidence="2">The sequence shown here is derived from an EMBL/GenBank/DDBJ whole genome shotgun (WGS) entry which is preliminary data.</text>
</comment>
<gene>
    <name evidence="2" type="ORF">Q7C36_002115</name>
</gene>
<feature type="compositionally biased region" description="Basic and acidic residues" evidence="1">
    <location>
        <begin position="49"/>
        <end position="74"/>
    </location>
</feature>
<protein>
    <submittedName>
        <fullName evidence="2">Uncharacterized protein</fullName>
    </submittedName>
</protein>
<name>A0AA88T8K8_TACVA</name>
<reference evidence="2" key="1">
    <citation type="submission" date="2023-08" db="EMBL/GenBank/DDBJ databases">
        <title>Pelteobagrus vachellii genome.</title>
        <authorList>
            <person name="Liu H."/>
        </authorList>
    </citation>
    <scope>NUCLEOTIDE SEQUENCE</scope>
    <source>
        <strain evidence="2">PRFRI_2022a</strain>
        <tissue evidence="2">Muscle</tissue>
    </source>
</reference>
<evidence type="ECO:0000313" key="2">
    <source>
        <dbReference type="EMBL" id="KAK2866059.1"/>
    </source>
</evidence>
<dbReference type="Proteomes" id="UP001187315">
    <property type="component" value="Unassembled WGS sequence"/>
</dbReference>
<proteinExistence type="predicted"/>
<accession>A0AA88T8K8</accession>
<keyword evidence="3" id="KW-1185">Reference proteome</keyword>
<sequence length="74" mass="8279">MTIKIHQQKTCQMEKHSPKKCKKKGHHQSDPLSAPLYVLPETLVGGAPGEDRLGQYEEETSDIKHPESERTGAI</sequence>
<evidence type="ECO:0000313" key="3">
    <source>
        <dbReference type="Proteomes" id="UP001187315"/>
    </source>
</evidence>
<feature type="compositionally biased region" description="Basic residues" evidence="1">
    <location>
        <begin position="17"/>
        <end position="26"/>
    </location>
</feature>
<evidence type="ECO:0000256" key="1">
    <source>
        <dbReference type="SAM" id="MobiDB-lite"/>
    </source>
</evidence>